<dbReference type="EMBL" id="JAIVGD010000018">
    <property type="protein sequence ID" value="KAH0755850.1"/>
    <property type="molecule type" value="Genomic_DNA"/>
</dbReference>
<protein>
    <submittedName>
        <fullName evidence="1">Uncharacterized protein</fullName>
    </submittedName>
</protein>
<sequence length="111" mass="13039">MISKYSSDYALSVEIRKLHFEIEALFNYGFSPRSIHDFLYVCHRHNEIPYDFVIVHQGQNNEDDVLKLSHIERAIKGEITEHMVRRAESNGFRAIIFTTVLGRRKDDITNN</sequence>
<accession>A0ABQ7UVH8</accession>
<organism evidence="1 2">
    <name type="scientific">Solanum tuberosum</name>
    <name type="common">Potato</name>
    <dbReference type="NCBI Taxonomy" id="4113"/>
    <lineage>
        <taxon>Eukaryota</taxon>
        <taxon>Viridiplantae</taxon>
        <taxon>Streptophyta</taxon>
        <taxon>Embryophyta</taxon>
        <taxon>Tracheophyta</taxon>
        <taxon>Spermatophyta</taxon>
        <taxon>Magnoliopsida</taxon>
        <taxon>eudicotyledons</taxon>
        <taxon>Gunneridae</taxon>
        <taxon>Pentapetalae</taxon>
        <taxon>asterids</taxon>
        <taxon>lamiids</taxon>
        <taxon>Solanales</taxon>
        <taxon>Solanaceae</taxon>
        <taxon>Solanoideae</taxon>
        <taxon>Solaneae</taxon>
        <taxon>Solanum</taxon>
    </lineage>
</organism>
<name>A0ABQ7UVH8_SOLTU</name>
<comment type="caution">
    <text evidence="1">The sequence shown here is derived from an EMBL/GenBank/DDBJ whole genome shotgun (WGS) entry which is preliminary data.</text>
</comment>
<proteinExistence type="predicted"/>
<keyword evidence="2" id="KW-1185">Reference proteome</keyword>
<dbReference type="Proteomes" id="UP000826656">
    <property type="component" value="Unassembled WGS sequence"/>
</dbReference>
<gene>
    <name evidence="1" type="ORF">KY290_026120</name>
</gene>
<evidence type="ECO:0000313" key="1">
    <source>
        <dbReference type="EMBL" id="KAH0755850.1"/>
    </source>
</evidence>
<reference evidence="1 2" key="1">
    <citation type="journal article" date="2021" name="bioRxiv">
        <title>Chromosome-scale and haplotype-resolved genome assembly of a tetraploid potato cultivar.</title>
        <authorList>
            <person name="Sun H."/>
            <person name="Jiao W.-B."/>
            <person name="Krause K."/>
            <person name="Campoy J.A."/>
            <person name="Goel M."/>
            <person name="Folz-Donahue K."/>
            <person name="Kukat C."/>
            <person name="Huettel B."/>
            <person name="Schneeberger K."/>
        </authorList>
    </citation>
    <scope>NUCLEOTIDE SEQUENCE [LARGE SCALE GENOMIC DNA]</scope>
    <source>
        <strain evidence="1">SolTubOtavaFocal</strain>
        <tissue evidence="1">Leaves</tissue>
    </source>
</reference>
<evidence type="ECO:0000313" key="2">
    <source>
        <dbReference type="Proteomes" id="UP000826656"/>
    </source>
</evidence>